<dbReference type="Pfam" id="PF11172">
    <property type="entry name" value="DUF2959"/>
    <property type="match status" value="1"/>
</dbReference>
<evidence type="ECO:0000313" key="2">
    <source>
        <dbReference type="EMBL" id="ETW93600.1"/>
    </source>
</evidence>
<comment type="caution">
    <text evidence="2">The sequence shown here is derived from an EMBL/GenBank/DDBJ whole genome shotgun (WGS) entry which is preliminary data.</text>
</comment>
<dbReference type="InterPro" id="IPR021342">
    <property type="entry name" value="DUF2959"/>
</dbReference>
<keyword evidence="1" id="KW-0175">Coiled coil</keyword>
<evidence type="ECO:0000313" key="3">
    <source>
        <dbReference type="Proteomes" id="UP000019141"/>
    </source>
</evidence>
<reference evidence="2 3" key="1">
    <citation type="journal article" date="2014" name="Nature">
        <title>An environmental bacterial taxon with a large and distinct metabolic repertoire.</title>
        <authorList>
            <person name="Wilson M.C."/>
            <person name="Mori T."/>
            <person name="Ruckert C."/>
            <person name="Uria A.R."/>
            <person name="Helf M.J."/>
            <person name="Takada K."/>
            <person name="Gernert C."/>
            <person name="Steffens U.A."/>
            <person name="Heycke N."/>
            <person name="Schmitt S."/>
            <person name="Rinke C."/>
            <person name="Helfrich E.J."/>
            <person name="Brachmann A.O."/>
            <person name="Gurgui C."/>
            <person name="Wakimoto T."/>
            <person name="Kracht M."/>
            <person name="Crusemann M."/>
            <person name="Hentschel U."/>
            <person name="Abe I."/>
            <person name="Matsunaga S."/>
            <person name="Kalinowski J."/>
            <person name="Takeyama H."/>
            <person name="Piel J."/>
        </authorList>
    </citation>
    <scope>NUCLEOTIDE SEQUENCE [LARGE SCALE GENOMIC DNA]</scope>
    <source>
        <strain evidence="3">TSY1</strain>
    </source>
</reference>
<protein>
    <submittedName>
        <fullName evidence="2">DNA repair ATPase</fullName>
    </submittedName>
</protein>
<keyword evidence="3" id="KW-1185">Reference proteome</keyword>
<gene>
    <name evidence="2" type="ORF">ETSY1_38495</name>
</gene>
<evidence type="ECO:0000256" key="1">
    <source>
        <dbReference type="SAM" id="Coils"/>
    </source>
</evidence>
<accession>W4L7D7</accession>
<dbReference type="PATRIC" id="fig|1429438.4.peg.7225"/>
<sequence>MTMTDFVFQRLVLISLLGTWLMAPSGCQSTYYAALEQLGYHKRDLLVTRVKDARDSQEEAKEQFKSALEKFSSVLKFDGGALEGKYKELKAELQRSESSASGVHDRIAAVESVSEALFKEWEGELAQYTNENLRRESARQLNAARQRYTPLIRSMKRAESKIAPVLSAFRDQVLYLKHNLNAQAIASLQGELTAIETNIDTLIREMEAAISEADAFIKAIGNS</sequence>
<organism evidence="2 3">
    <name type="scientific">Entotheonella factor</name>
    <dbReference type="NCBI Taxonomy" id="1429438"/>
    <lineage>
        <taxon>Bacteria</taxon>
        <taxon>Pseudomonadati</taxon>
        <taxon>Nitrospinota/Tectimicrobiota group</taxon>
        <taxon>Candidatus Tectimicrobiota</taxon>
        <taxon>Candidatus Entotheonellia</taxon>
        <taxon>Candidatus Entotheonellales</taxon>
        <taxon>Candidatus Entotheonellaceae</taxon>
        <taxon>Candidatus Entotheonella</taxon>
    </lineage>
</organism>
<dbReference type="HOGENOM" id="CLU_1265460_0_0_7"/>
<dbReference type="AlphaFoldDB" id="W4L7D7"/>
<dbReference type="EMBL" id="AZHW01001205">
    <property type="protein sequence ID" value="ETW93600.1"/>
    <property type="molecule type" value="Genomic_DNA"/>
</dbReference>
<feature type="coiled-coil region" evidence="1">
    <location>
        <begin position="185"/>
        <end position="212"/>
    </location>
</feature>
<proteinExistence type="predicted"/>
<dbReference type="Proteomes" id="UP000019141">
    <property type="component" value="Unassembled WGS sequence"/>
</dbReference>
<name>W4L7D7_ENTF1</name>